<dbReference type="InterPro" id="IPR035985">
    <property type="entry name" value="Ubiquitin-activating_enz"/>
</dbReference>
<dbReference type="EMBL" id="PXYX01000027">
    <property type="protein sequence ID" value="PSR25649.1"/>
    <property type="molecule type" value="Genomic_DNA"/>
</dbReference>
<organism evidence="2 3">
    <name type="scientific">Sulfobacillus thermosulfidooxidans</name>
    <dbReference type="NCBI Taxonomy" id="28034"/>
    <lineage>
        <taxon>Bacteria</taxon>
        <taxon>Bacillati</taxon>
        <taxon>Bacillota</taxon>
        <taxon>Clostridia</taxon>
        <taxon>Eubacteriales</taxon>
        <taxon>Clostridiales Family XVII. Incertae Sedis</taxon>
        <taxon>Sulfobacillus</taxon>
    </lineage>
</organism>
<evidence type="ECO:0000313" key="3">
    <source>
        <dbReference type="Proteomes" id="UP000242705"/>
    </source>
</evidence>
<dbReference type="PANTHER" id="PTHR10953">
    <property type="entry name" value="UBIQUITIN-ACTIVATING ENZYME E1"/>
    <property type="match status" value="1"/>
</dbReference>
<dbReference type="GO" id="GO:0004792">
    <property type="term" value="F:thiosulfate-cyanide sulfurtransferase activity"/>
    <property type="evidence" value="ECO:0007669"/>
    <property type="project" value="TreeGrafter"/>
</dbReference>
<dbReference type="AlphaFoldDB" id="A0A2T2WTS4"/>
<dbReference type="Gene3D" id="3.40.50.720">
    <property type="entry name" value="NAD(P)-binding Rossmann-like Domain"/>
    <property type="match status" value="1"/>
</dbReference>
<feature type="domain" description="THIF-type NAD/FAD binding fold" evidence="1">
    <location>
        <begin position="2"/>
        <end position="201"/>
    </location>
</feature>
<evidence type="ECO:0000259" key="1">
    <source>
        <dbReference type="Pfam" id="PF00899"/>
    </source>
</evidence>
<protein>
    <submittedName>
        <fullName evidence="2">Thiamine biosynthesis protein ThiF</fullName>
    </submittedName>
</protein>
<evidence type="ECO:0000313" key="2">
    <source>
        <dbReference type="EMBL" id="PSR25649.1"/>
    </source>
</evidence>
<reference evidence="2 3" key="1">
    <citation type="journal article" date="2014" name="BMC Genomics">
        <title>Comparison of environmental and isolate Sulfobacillus genomes reveals diverse carbon, sulfur, nitrogen, and hydrogen metabolisms.</title>
        <authorList>
            <person name="Justice N.B."/>
            <person name="Norman A."/>
            <person name="Brown C.T."/>
            <person name="Singh A."/>
            <person name="Thomas B.C."/>
            <person name="Banfield J.F."/>
        </authorList>
    </citation>
    <scope>NUCLEOTIDE SEQUENCE [LARGE SCALE GENOMIC DNA]</scope>
    <source>
        <strain evidence="2">AMDSBA5</strain>
    </source>
</reference>
<gene>
    <name evidence="2" type="ORF">C7B47_11690</name>
</gene>
<dbReference type="Pfam" id="PF00899">
    <property type="entry name" value="ThiF"/>
    <property type="match status" value="1"/>
</dbReference>
<dbReference type="InterPro" id="IPR000594">
    <property type="entry name" value="ThiF_NAD_FAD-bd"/>
</dbReference>
<dbReference type="GO" id="GO:0008641">
    <property type="term" value="F:ubiquitin-like modifier activating enzyme activity"/>
    <property type="evidence" value="ECO:0007669"/>
    <property type="project" value="InterPro"/>
</dbReference>
<dbReference type="PANTHER" id="PTHR10953:SF102">
    <property type="entry name" value="ADENYLYLTRANSFERASE AND SULFURTRANSFERASE MOCS3"/>
    <property type="match status" value="1"/>
</dbReference>
<proteinExistence type="predicted"/>
<dbReference type="SUPFAM" id="SSF69572">
    <property type="entry name" value="Activating enzymes of the ubiquitin-like proteins"/>
    <property type="match status" value="1"/>
</dbReference>
<dbReference type="GO" id="GO:0008146">
    <property type="term" value="F:sulfotransferase activity"/>
    <property type="evidence" value="ECO:0007669"/>
    <property type="project" value="TreeGrafter"/>
</dbReference>
<dbReference type="GO" id="GO:0005829">
    <property type="term" value="C:cytosol"/>
    <property type="evidence" value="ECO:0007669"/>
    <property type="project" value="TreeGrafter"/>
</dbReference>
<sequence length="215" mass="23741">MRHVRVAVVGCGAVGSPLVIQLLAESAVSEIRVIDPDRIELSNLPRQPWFTLGDVGKYKAEVISDYGSDRIHSVPEALTEENAHDLLNGMDIVFDGSDNWMARQAIQNWSFMSGRPWIFSSALRLEGMTAFLAPEFTCLYCLFGSLQQGPRCYEAGVLGTVTLAVAGQAMLLFHQYYHHQNEPQKWPNGLFLIDGHATRVRKIGLSAVRCGHGVG</sequence>
<name>A0A2T2WTS4_SULTH</name>
<dbReference type="GO" id="GO:0016779">
    <property type="term" value="F:nucleotidyltransferase activity"/>
    <property type="evidence" value="ECO:0007669"/>
    <property type="project" value="TreeGrafter"/>
</dbReference>
<accession>A0A2T2WTS4</accession>
<dbReference type="InterPro" id="IPR045886">
    <property type="entry name" value="ThiF/MoeB/HesA"/>
</dbReference>
<dbReference type="Proteomes" id="UP000242705">
    <property type="component" value="Unassembled WGS sequence"/>
</dbReference>
<comment type="caution">
    <text evidence="2">The sequence shown here is derived from an EMBL/GenBank/DDBJ whole genome shotgun (WGS) entry which is preliminary data.</text>
</comment>